<dbReference type="InterPro" id="IPR016119">
    <property type="entry name" value="Br/Cl_peroxidase_C"/>
</dbReference>
<dbReference type="InterPro" id="IPR052559">
    <property type="entry name" value="V-haloperoxidase"/>
</dbReference>
<organism evidence="3 4">
    <name type="scientific">Granulosicoccus antarcticus IMCC3135</name>
    <dbReference type="NCBI Taxonomy" id="1192854"/>
    <lineage>
        <taxon>Bacteria</taxon>
        <taxon>Pseudomonadati</taxon>
        <taxon>Pseudomonadota</taxon>
        <taxon>Gammaproteobacteria</taxon>
        <taxon>Chromatiales</taxon>
        <taxon>Granulosicoccaceae</taxon>
        <taxon>Granulosicoccus</taxon>
    </lineage>
</organism>
<evidence type="ECO:0000313" key="3">
    <source>
        <dbReference type="EMBL" id="ASJ71219.1"/>
    </source>
</evidence>
<reference evidence="3 4" key="1">
    <citation type="submission" date="2016-12" db="EMBL/GenBank/DDBJ databases">
        <authorList>
            <person name="Song W.-J."/>
            <person name="Kurnit D.M."/>
        </authorList>
    </citation>
    <scope>NUCLEOTIDE SEQUENCE [LARGE SCALE GENOMIC DNA]</scope>
    <source>
        <strain evidence="3 4">IMCC3135</strain>
    </source>
</reference>
<protein>
    <recommendedName>
        <fullName evidence="2">DUF6851 domain-containing protein</fullName>
    </recommendedName>
</protein>
<dbReference type="PANTHER" id="PTHR34599">
    <property type="entry name" value="PEROXIDASE-RELATED"/>
    <property type="match status" value="1"/>
</dbReference>
<dbReference type="GO" id="GO:0004601">
    <property type="term" value="F:peroxidase activity"/>
    <property type="evidence" value="ECO:0007669"/>
    <property type="project" value="InterPro"/>
</dbReference>
<dbReference type="EMBL" id="CP018632">
    <property type="protein sequence ID" value="ASJ71219.1"/>
    <property type="molecule type" value="Genomic_DNA"/>
</dbReference>
<name>A0A2Z2NJ75_9GAMM</name>
<sequence>MRQLFGTTKPSSHRCWKFVPAGVLVFVCTNTSLVAHAQVIEPPEVVAPAYDPTLSIARNWNEALLYAIRRDLARPTVHARNLFHTSIAFYDAWAAYDDTASPYLLGRAQRNGFNCALSPATRTALQAISETDKPKARETAMSFAAYRLLHHRFGFSPGADDTLQHLDELFATLGLNADDIASDLTISNRPEVLGNAIAQCLIDYGNADGSNEQEGYSNLEYLPINTPLDPTQAGNPGLSDPNRWQPLQLDTFIDQSGNVTTTPSFLGAEWAQVATFSLTAADLSQISRDGQDFPVYLDPGLPAQLGDDPSSNQDYQWNHALVALWSAQLSPADGVMWDISPGSLGNSLALPDDSAALQAFYDPLEGGSADLGHAINPATGNPYAEQLVPRGDYTRVLAEFWADGPDSETPPGHWFRIYNQAVSDHPDFKRRFSGQGDEVDALSFDVKTYFLLGAAMHDSAIAAWSNKGAYDYIRPISAIRYMASLGQSTDIDAANYHAQGIPLTTGLIESVAAGDPLAGNGGRDIGKIKVRAWRGPAFIRDPASDTAGVGWILLENWWPYQRPTFVTPPFAGYVSGHSTFSRAAAEILTNLTGDEFFPGGMAEFKAKKDEFLVFEQGPSVDITLQWATYRDASDQTSLSRIWGGIHPPVDDVPGRLMGIKVAERVWTRTDRYFSGNAEISELALDYQLYPELTPEPSNQESRSSSGCSIAPAYITGAQTNQSAFKDPLLLILVTLSGVGLCRRKLNNSKAFHLPGEQPDGNPVHSCSALLRSRQSPRRDLAHR</sequence>
<keyword evidence="4" id="KW-1185">Reference proteome</keyword>
<dbReference type="SUPFAM" id="SSF48317">
    <property type="entry name" value="Acid phosphatase/Vanadium-dependent haloperoxidase"/>
    <property type="match status" value="1"/>
</dbReference>
<dbReference type="InterPro" id="IPR036938">
    <property type="entry name" value="PAP2/HPO_sf"/>
</dbReference>
<dbReference type="OrthoDB" id="9771961at2"/>
<keyword evidence="1" id="KW-0732">Signal</keyword>
<gene>
    <name evidence="3" type="ORF">IMCC3135_05535</name>
</gene>
<accession>A0A2Z2NJ75</accession>
<dbReference type="PANTHER" id="PTHR34599:SF2">
    <property type="entry name" value="TRAF-TYPE DOMAIN-CONTAINING PROTEIN"/>
    <property type="match status" value="1"/>
</dbReference>
<dbReference type="Pfam" id="PF21167">
    <property type="entry name" value="DUF6851"/>
    <property type="match status" value="1"/>
</dbReference>
<dbReference type="InterPro" id="IPR049283">
    <property type="entry name" value="DUF6851"/>
</dbReference>
<evidence type="ECO:0000259" key="2">
    <source>
        <dbReference type="Pfam" id="PF21167"/>
    </source>
</evidence>
<dbReference type="Gene3D" id="1.10.606.10">
    <property type="entry name" value="Vanadium-containing Chloroperoxidase, domain 2"/>
    <property type="match status" value="1"/>
</dbReference>
<feature type="chain" id="PRO_5016340276" description="DUF6851 domain-containing protein" evidence="1">
    <location>
        <begin position="38"/>
        <end position="783"/>
    </location>
</feature>
<dbReference type="CDD" id="cd03398">
    <property type="entry name" value="PAP2_haloperoxidase"/>
    <property type="match status" value="1"/>
</dbReference>
<proteinExistence type="predicted"/>
<dbReference type="Proteomes" id="UP000250079">
    <property type="component" value="Chromosome"/>
</dbReference>
<dbReference type="RefSeq" id="WP_157735782.1">
    <property type="nucleotide sequence ID" value="NZ_CP018632.1"/>
</dbReference>
<dbReference type="AlphaFoldDB" id="A0A2Z2NJ75"/>
<feature type="domain" description="DUF6851" evidence="2">
    <location>
        <begin position="87"/>
        <end position="246"/>
    </location>
</feature>
<evidence type="ECO:0000313" key="4">
    <source>
        <dbReference type="Proteomes" id="UP000250079"/>
    </source>
</evidence>
<feature type="signal peptide" evidence="1">
    <location>
        <begin position="1"/>
        <end position="37"/>
    </location>
</feature>
<dbReference type="KEGG" id="gai:IMCC3135_05535"/>
<evidence type="ECO:0000256" key="1">
    <source>
        <dbReference type="SAM" id="SignalP"/>
    </source>
</evidence>